<keyword evidence="1" id="KW-0732">Signal</keyword>
<dbReference type="EMBL" id="JAEPBG010000002">
    <property type="protein sequence ID" value="MBK4734268.1"/>
    <property type="molecule type" value="Genomic_DNA"/>
</dbReference>
<evidence type="ECO:0000313" key="2">
    <source>
        <dbReference type="EMBL" id="MBK4734268.1"/>
    </source>
</evidence>
<comment type="caution">
    <text evidence="2">The sequence shown here is derived from an EMBL/GenBank/DDBJ whole genome shotgun (WGS) entry which is preliminary data.</text>
</comment>
<feature type="signal peptide" evidence="1">
    <location>
        <begin position="1"/>
        <end position="19"/>
    </location>
</feature>
<evidence type="ECO:0000313" key="3">
    <source>
        <dbReference type="Proteomes" id="UP000622890"/>
    </source>
</evidence>
<dbReference type="RefSeq" id="WP_200591026.1">
    <property type="nucleotide sequence ID" value="NZ_JAEPBG010000002.1"/>
</dbReference>
<sequence length="344" mass="35899">MKAKIIAISCISFALTACGGGGGGGGTSTAPTGPSTLQLTAKINGQPVNFTIKAGESKVLGVLTGQEVELDASEPAILLTKTYGTAQANETANSPTQFKATISSTNATIGKLAFNTSKSPALATITLAIQGSSNSFNAVTPVVGDTFTYSEVDKQLGSTQDFAQPLSTHVVTAISANGWTEAYKDPNGATYQTVQLNSNGNRTSYTDQNANPLTSCTTATFTPEEKLLAFPLTPTSAYNGNWKTVCGNNSQDESFTATVKGMVQIATPGGLFNALQIDTRTVVTNSTQTLLPGGTYQQDVTEYFDPVLGRNVRYTGVRTYPAGNPTSGTWLTNVQIDLVSAVKN</sequence>
<organism evidence="2 3">
    <name type="scientific">Noviherbaspirillum pedocola</name>
    <dbReference type="NCBI Taxonomy" id="2801341"/>
    <lineage>
        <taxon>Bacteria</taxon>
        <taxon>Pseudomonadati</taxon>
        <taxon>Pseudomonadota</taxon>
        <taxon>Betaproteobacteria</taxon>
        <taxon>Burkholderiales</taxon>
        <taxon>Oxalobacteraceae</taxon>
        <taxon>Noviherbaspirillum</taxon>
    </lineage>
</organism>
<proteinExistence type="predicted"/>
<gene>
    <name evidence="2" type="ORF">JJB74_06595</name>
</gene>
<name>A0A934SS55_9BURK</name>
<accession>A0A934SS55</accession>
<reference evidence="2" key="1">
    <citation type="submission" date="2021-01" db="EMBL/GenBank/DDBJ databases">
        <title>Genome sequence of strain Noviherbaspirillum sp. DKR-6.</title>
        <authorList>
            <person name="Chaudhary D.K."/>
        </authorList>
    </citation>
    <scope>NUCLEOTIDE SEQUENCE</scope>
    <source>
        <strain evidence="2">DKR-6</strain>
    </source>
</reference>
<feature type="chain" id="PRO_5037302019" description="Lipoprotein" evidence="1">
    <location>
        <begin position="20"/>
        <end position="344"/>
    </location>
</feature>
<dbReference type="Proteomes" id="UP000622890">
    <property type="component" value="Unassembled WGS sequence"/>
</dbReference>
<keyword evidence="3" id="KW-1185">Reference proteome</keyword>
<protein>
    <recommendedName>
        <fullName evidence="4">Lipoprotein</fullName>
    </recommendedName>
</protein>
<evidence type="ECO:0008006" key="4">
    <source>
        <dbReference type="Google" id="ProtNLM"/>
    </source>
</evidence>
<dbReference type="PROSITE" id="PS51257">
    <property type="entry name" value="PROKAR_LIPOPROTEIN"/>
    <property type="match status" value="1"/>
</dbReference>
<dbReference type="AlphaFoldDB" id="A0A934SS55"/>
<evidence type="ECO:0000256" key="1">
    <source>
        <dbReference type="SAM" id="SignalP"/>
    </source>
</evidence>